<dbReference type="Proteomes" id="UP000294155">
    <property type="component" value="Unassembled WGS sequence"/>
</dbReference>
<protein>
    <submittedName>
        <fullName evidence="2">DUF2063 domain-containing protein</fullName>
    </submittedName>
</protein>
<comment type="caution">
    <text evidence="2">The sequence shown here is derived from an EMBL/GenBank/DDBJ whole genome shotgun (WGS) entry which is preliminary data.</text>
</comment>
<accession>A0A4Q5LBU6</accession>
<keyword evidence="3" id="KW-1185">Reference proteome</keyword>
<name>A0A4Q5LBU6_9BACT</name>
<evidence type="ECO:0000313" key="3">
    <source>
        <dbReference type="Proteomes" id="UP000294155"/>
    </source>
</evidence>
<proteinExistence type="predicted"/>
<dbReference type="AlphaFoldDB" id="A0A4Q5LBU6"/>
<dbReference type="InterPro" id="IPR018640">
    <property type="entry name" value="DUF2063"/>
</dbReference>
<reference evidence="2 3" key="1">
    <citation type="submission" date="2019-02" db="EMBL/GenBank/DDBJ databases">
        <title>Bacterial novel species isolated from soil.</title>
        <authorList>
            <person name="Jung H.-Y."/>
        </authorList>
    </citation>
    <scope>NUCLEOTIDE SEQUENCE [LARGE SCALE GENOMIC DNA]</scope>
    <source>
        <strain evidence="2 3">1-3-3-3</strain>
    </source>
</reference>
<dbReference type="OrthoDB" id="343356at2"/>
<dbReference type="Gene3D" id="1.10.150.690">
    <property type="entry name" value="DUF2063"/>
    <property type="match status" value="1"/>
</dbReference>
<evidence type="ECO:0000313" key="2">
    <source>
        <dbReference type="EMBL" id="RYU79918.1"/>
    </source>
</evidence>
<dbReference type="InterPro" id="IPR044922">
    <property type="entry name" value="DUF2063_N_sf"/>
</dbReference>
<organism evidence="2 3">
    <name type="scientific">Hymenobacter persicinus</name>
    <dbReference type="NCBI Taxonomy" id="2025506"/>
    <lineage>
        <taxon>Bacteria</taxon>
        <taxon>Pseudomonadati</taxon>
        <taxon>Bacteroidota</taxon>
        <taxon>Cytophagia</taxon>
        <taxon>Cytophagales</taxon>
        <taxon>Hymenobacteraceae</taxon>
        <taxon>Hymenobacter</taxon>
    </lineage>
</organism>
<evidence type="ECO:0000259" key="1">
    <source>
        <dbReference type="Pfam" id="PF09836"/>
    </source>
</evidence>
<gene>
    <name evidence="2" type="ORF">EWM57_09540</name>
</gene>
<sequence length="300" mass="33658">MVLCPWNLKPWLPVAESAFTLQQVQHWLQTVLTDSAGLGAAMRGEAAQAVLALEPATVEQLIAPSSRMSGGQRLAVYQRGYFARLLECMAGQFRVLRHALGEELFEDFAREYLAAYPSETYTLGELGARFPQFLEETRPDRDAPPAEREAWIDFMLDLARLERAAFVLFDAPGSENRPAAGPDEILELAPCFGLLSFRFPVNGYYQAVYRGENPPLPPARPSFLAITRVDFQLGMFELNPVQFRFLSWLRQGHPLPAAVQQLAAQPELDEAAAQALWQIWREKWQAWGFFVSKPATSQAG</sequence>
<feature type="domain" description="Putative DNA-binding" evidence="1">
    <location>
        <begin position="25"/>
        <end position="134"/>
    </location>
</feature>
<dbReference type="EMBL" id="SEWE01000016">
    <property type="protein sequence ID" value="RYU79918.1"/>
    <property type="molecule type" value="Genomic_DNA"/>
</dbReference>
<dbReference type="Pfam" id="PF09836">
    <property type="entry name" value="DUF2063"/>
    <property type="match status" value="1"/>
</dbReference>